<evidence type="ECO:0000259" key="5">
    <source>
        <dbReference type="PROSITE" id="PS50977"/>
    </source>
</evidence>
<organism evidence="6 7">
    <name type="scientific">Nocardia vinacea</name>
    <dbReference type="NCBI Taxonomy" id="96468"/>
    <lineage>
        <taxon>Bacteria</taxon>
        <taxon>Bacillati</taxon>
        <taxon>Actinomycetota</taxon>
        <taxon>Actinomycetes</taxon>
        <taxon>Mycobacteriales</taxon>
        <taxon>Nocardiaceae</taxon>
        <taxon>Nocardia</taxon>
    </lineage>
</organism>
<accession>A0ABZ1YM51</accession>
<evidence type="ECO:0000256" key="1">
    <source>
        <dbReference type="ARBA" id="ARBA00023015"/>
    </source>
</evidence>
<dbReference type="SUPFAM" id="SSF48498">
    <property type="entry name" value="Tetracyclin repressor-like, C-terminal domain"/>
    <property type="match status" value="1"/>
</dbReference>
<dbReference type="InterPro" id="IPR001647">
    <property type="entry name" value="HTH_TetR"/>
</dbReference>
<keyword evidence="3" id="KW-0804">Transcription</keyword>
<dbReference type="EMBL" id="CP109441">
    <property type="protein sequence ID" value="WUV44158.1"/>
    <property type="molecule type" value="Genomic_DNA"/>
</dbReference>
<keyword evidence="1" id="KW-0805">Transcription regulation</keyword>
<dbReference type="SUPFAM" id="SSF46689">
    <property type="entry name" value="Homeodomain-like"/>
    <property type="match status" value="1"/>
</dbReference>
<feature type="DNA-binding region" description="H-T-H motif" evidence="4">
    <location>
        <begin position="32"/>
        <end position="51"/>
    </location>
</feature>
<name>A0ABZ1YM51_9NOCA</name>
<dbReference type="Pfam" id="PF00440">
    <property type="entry name" value="TetR_N"/>
    <property type="match status" value="1"/>
</dbReference>
<sequence>MANAVKTHDKAPRDRLMAAAQLFYTDGIRAVGVNRLLEEAQTPIMTLYRHFGSKEGLVEAFLLDKDRRVRAKFEREVERAGDTGKERVLAAFDFLGRLTADPEYRGCTFINVAVEMGDQRTFVDIAVAHKNFVREIFARYLTQAGLRQPEPLASQLLILMNGVFVSAQMHSNFRESAAQARMAAEVLLDAALAAEASEHTGPPVAS</sequence>
<proteinExistence type="predicted"/>
<evidence type="ECO:0000256" key="4">
    <source>
        <dbReference type="PROSITE-ProRule" id="PRU00335"/>
    </source>
</evidence>
<gene>
    <name evidence="6" type="ORF">OG563_34010</name>
</gene>
<evidence type="ECO:0000313" key="7">
    <source>
        <dbReference type="Proteomes" id="UP001432062"/>
    </source>
</evidence>
<evidence type="ECO:0000256" key="2">
    <source>
        <dbReference type="ARBA" id="ARBA00023125"/>
    </source>
</evidence>
<keyword evidence="7" id="KW-1185">Reference proteome</keyword>
<evidence type="ECO:0000256" key="3">
    <source>
        <dbReference type="ARBA" id="ARBA00023163"/>
    </source>
</evidence>
<evidence type="ECO:0000313" key="6">
    <source>
        <dbReference type="EMBL" id="WUV44158.1"/>
    </source>
</evidence>
<dbReference type="RefSeq" id="WP_327097514.1">
    <property type="nucleotide sequence ID" value="NZ_CP109149.1"/>
</dbReference>
<dbReference type="InterPro" id="IPR009057">
    <property type="entry name" value="Homeodomain-like_sf"/>
</dbReference>
<reference evidence="6" key="1">
    <citation type="submission" date="2022-10" db="EMBL/GenBank/DDBJ databases">
        <title>The complete genomes of actinobacterial strains from the NBC collection.</title>
        <authorList>
            <person name="Joergensen T.S."/>
            <person name="Alvarez Arevalo M."/>
            <person name="Sterndorff E.B."/>
            <person name="Faurdal D."/>
            <person name="Vuksanovic O."/>
            <person name="Mourched A.-S."/>
            <person name="Charusanti P."/>
            <person name="Shaw S."/>
            <person name="Blin K."/>
            <person name="Weber T."/>
        </authorList>
    </citation>
    <scope>NUCLEOTIDE SEQUENCE</scope>
    <source>
        <strain evidence="6">NBC_01482</strain>
    </source>
</reference>
<protein>
    <submittedName>
        <fullName evidence="6">TetR/AcrR family transcriptional regulator</fullName>
    </submittedName>
</protein>
<dbReference type="Proteomes" id="UP001432062">
    <property type="component" value="Chromosome"/>
</dbReference>
<keyword evidence="2 4" id="KW-0238">DNA-binding</keyword>
<dbReference type="PROSITE" id="PS50977">
    <property type="entry name" value="HTH_TETR_2"/>
    <property type="match status" value="1"/>
</dbReference>
<dbReference type="InterPro" id="IPR036271">
    <property type="entry name" value="Tet_transcr_reg_TetR-rel_C_sf"/>
</dbReference>
<dbReference type="PANTHER" id="PTHR47506">
    <property type="entry name" value="TRANSCRIPTIONAL REGULATORY PROTEIN"/>
    <property type="match status" value="1"/>
</dbReference>
<dbReference type="PANTHER" id="PTHR47506:SF1">
    <property type="entry name" value="HTH-TYPE TRANSCRIPTIONAL REGULATOR YJDC"/>
    <property type="match status" value="1"/>
</dbReference>
<dbReference type="Gene3D" id="1.10.357.10">
    <property type="entry name" value="Tetracycline Repressor, domain 2"/>
    <property type="match status" value="1"/>
</dbReference>
<feature type="domain" description="HTH tetR-type" evidence="5">
    <location>
        <begin position="9"/>
        <end position="69"/>
    </location>
</feature>